<accession>A0ABX7PBE4</accession>
<dbReference type="Proteomes" id="UP000662747">
    <property type="component" value="Chromosome"/>
</dbReference>
<reference evidence="2 3" key="1">
    <citation type="submission" date="2021-02" db="EMBL/GenBank/DDBJ databases">
        <title>De Novo genome assembly of isolated myxobacteria.</title>
        <authorList>
            <person name="Stevens D.C."/>
        </authorList>
    </citation>
    <scope>NUCLEOTIDE SEQUENCE [LARGE SCALE GENOMIC DNA]</scope>
    <source>
        <strain evidence="3">SCPEA02</strain>
    </source>
</reference>
<name>A0ABX7PBE4_9BACT</name>
<dbReference type="EMBL" id="CP071090">
    <property type="protein sequence ID" value="QSQ27790.1"/>
    <property type="molecule type" value="Genomic_DNA"/>
</dbReference>
<evidence type="ECO:0000313" key="2">
    <source>
        <dbReference type="EMBL" id="QSQ27790.1"/>
    </source>
</evidence>
<proteinExistence type="predicted"/>
<protein>
    <submittedName>
        <fullName evidence="2">Uncharacterized protein</fullName>
    </submittedName>
</protein>
<dbReference type="RefSeq" id="WP_206729306.1">
    <property type="nucleotide sequence ID" value="NZ_CP071090.1"/>
</dbReference>
<evidence type="ECO:0000256" key="1">
    <source>
        <dbReference type="SAM" id="SignalP"/>
    </source>
</evidence>
<sequence>MTRALDSLKRRFYKARPLGTALLALWATVAGAEVVSGAQLPDGSQKVGENRYRAPRDFDATLDYYKSVYSASSYPRRQIVNQPGVKAVHISNPSGKNFAGLNIYEANDEVRIFIVPLQQAPRTVKKPENPKPAKKK</sequence>
<keyword evidence="1" id="KW-0732">Signal</keyword>
<keyword evidence="3" id="KW-1185">Reference proteome</keyword>
<feature type="chain" id="PRO_5045934023" evidence="1">
    <location>
        <begin position="33"/>
        <end position="136"/>
    </location>
</feature>
<gene>
    <name evidence="2" type="ORF">JY651_24070</name>
</gene>
<feature type="signal peptide" evidence="1">
    <location>
        <begin position="1"/>
        <end position="32"/>
    </location>
</feature>
<evidence type="ECO:0000313" key="3">
    <source>
        <dbReference type="Proteomes" id="UP000662747"/>
    </source>
</evidence>
<organism evidence="2 3">
    <name type="scientific">Pyxidicoccus parkwayensis</name>
    <dbReference type="NCBI Taxonomy" id="2813578"/>
    <lineage>
        <taxon>Bacteria</taxon>
        <taxon>Pseudomonadati</taxon>
        <taxon>Myxococcota</taxon>
        <taxon>Myxococcia</taxon>
        <taxon>Myxococcales</taxon>
        <taxon>Cystobacterineae</taxon>
        <taxon>Myxococcaceae</taxon>
        <taxon>Pyxidicoccus</taxon>
    </lineage>
</organism>